<evidence type="ECO:0000313" key="6">
    <source>
        <dbReference type="Proteomes" id="UP001146351"/>
    </source>
</evidence>
<dbReference type="PANTHER" id="PTHR43976">
    <property type="entry name" value="SHORT CHAIN DEHYDROGENASE"/>
    <property type="match status" value="1"/>
</dbReference>
<evidence type="ECO:0000256" key="1">
    <source>
        <dbReference type="ARBA" id="ARBA00006484"/>
    </source>
</evidence>
<gene>
    <name evidence="5" type="ORF">N7492_007524</name>
</gene>
<dbReference type="InterPro" id="IPR051911">
    <property type="entry name" value="SDR_oxidoreductase"/>
</dbReference>
<protein>
    <submittedName>
        <fullName evidence="5">NAD(P)-binding protein</fullName>
    </submittedName>
</protein>
<name>A0A9W9I2M1_9EURO</name>
<dbReference type="AlphaFoldDB" id="A0A9W9I2M1"/>
<dbReference type="OrthoDB" id="1274115at2759"/>
<reference evidence="5" key="2">
    <citation type="journal article" date="2023" name="IMA Fungus">
        <title>Comparative genomic study of the Penicillium genus elucidates a diverse pangenome and 15 lateral gene transfer events.</title>
        <authorList>
            <person name="Petersen C."/>
            <person name="Sorensen T."/>
            <person name="Nielsen M.R."/>
            <person name="Sondergaard T.E."/>
            <person name="Sorensen J.L."/>
            <person name="Fitzpatrick D.A."/>
            <person name="Frisvad J.C."/>
            <person name="Nielsen K.L."/>
        </authorList>
    </citation>
    <scope>NUCLEOTIDE SEQUENCE</scope>
    <source>
        <strain evidence="5">IBT 21917</strain>
    </source>
</reference>
<dbReference type="GO" id="GO:0016491">
    <property type="term" value="F:oxidoreductase activity"/>
    <property type="evidence" value="ECO:0007669"/>
    <property type="project" value="UniProtKB-KW"/>
</dbReference>
<dbReference type="InterPro" id="IPR036291">
    <property type="entry name" value="NAD(P)-bd_dom_sf"/>
</dbReference>
<reference evidence="5" key="1">
    <citation type="submission" date="2022-11" db="EMBL/GenBank/DDBJ databases">
        <authorList>
            <person name="Petersen C."/>
        </authorList>
    </citation>
    <scope>NUCLEOTIDE SEQUENCE</scope>
    <source>
        <strain evidence="5">IBT 21917</strain>
    </source>
</reference>
<dbReference type="PANTHER" id="PTHR43976:SF16">
    <property type="entry name" value="SHORT-CHAIN DEHYDROGENASE_REDUCTASE FAMILY PROTEIN"/>
    <property type="match status" value="1"/>
</dbReference>
<dbReference type="Pfam" id="PF00106">
    <property type="entry name" value="adh_short"/>
    <property type="match status" value="1"/>
</dbReference>
<feature type="chain" id="PRO_5040888924" evidence="4">
    <location>
        <begin position="21"/>
        <end position="316"/>
    </location>
</feature>
<organism evidence="5 6">
    <name type="scientific">Penicillium capsulatum</name>
    <dbReference type="NCBI Taxonomy" id="69766"/>
    <lineage>
        <taxon>Eukaryota</taxon>
        <taxon>Fungi</taxon>
        <taxon>Dikarya</taxon>
        <taxon>Ascomycota</taxon>
        <taxon>Pezizomycotina</taxon>
        <taxon>Eurotiomycetes</taxon>
        <taxon>Eurotiomycetidae</taxon>
        <taxon>Eurotiales</taxon>
        <taxon>Aspergillaceae</taxon>
        <taxon>Penicillium</taxon>
    </lineage>
</organism>
<dbReference type="InterPro" id="IPR002347">
    <property type="entry name" value="SDR_fam"/>
</dbReference>
<dbReference type="EMBL" id="JAPQKO010000005">
    <property type="protein sequence ID" value="KAJ5162132.1"/>
    <property type="molecule type" value="Genomic_DNA"/>
</dbReference>
<proteinExistence type="inferred from homology"/>
<dbReference type="SUPFAM" id="SSF51735">
    <property type="entry name" value="NAD(P)-binding Rossmann-fold domains"/>
    <property type="match status" value="1"/>
</dbReference>
<feature type="signal peptide" evidence="4">
    <location>
        <begin position="1"/>
        <end position="20"/>
    </location>
</feature>
<dbReference type="Gene3D" id="3.40.50.720">
    <property type="entry name" value="NAD(P)-binding Rossmann-like Domain"/>
    <property type="match status" value="1"/>
</dbReference>
<keyword evidence="4" id="KW-0732">Signal</keyword>
<keyword evidence="2" id="KW-0560">Oxidoreductase</keyword>
<evidence type="ECO:0000313" key="5">
    <source>
        <dbReference type="EMBL" id="KAJ5162132.1"/>
    </source>
</evidence>
<sequence length="316" mass="34458">MSLLGCTTVWLVTGCSSGLGKSIANTVYQAGHCIVATARDVNSLSYLPGNDSRVLKLSLDVTSPESITDSMREAVAHFKKIDVVINNAGYGLLGEMEAIPETEARRLMDTNFWGPVNVTKAALQLFRENDEHQTTKTIVQISSMGGWITAPGHSFYHARYEALSEQTGTSADEGSKFALEGFTESVAKEIGTIAGINFLIAEPSGMHTGFAESALEITYRHPVYNQPDSPLNFLIGHIANPENRKSWSDPDRCAAVLFDCVVGQKKRAMPKRLVMGHGTIDLIQGDIQETIGDMDAWREETERCGTSDQTVRVGLE</sequence>
<dbReference type="Proteomes" id="UP001146351">
    <property type="component" value="Unassembled WGS sequence"/>
</dbReference>
<evidence type="ECO:0000256" key="3">
    <source>
        <dbReference type="RuleBase" id="RU000363"/>
    </source>
</evidence>
<comment type="caution">
    <text evidence="5">The sequence shown here is derived from an EMBL/GenBank/DDBJ whole genome shotgun (WGS) entry which is preliminary data.</text>
</comment>
<keyword evidence="6" id="KW-1185">Reference proteome</keyword>
<dbReference type="PRINTS" id="PR00080">
    <property type="entry name" value="SDRFAMILY"/>
</dbReference>
<accession>A0A9W9I2M1</accession>
<evidence type="ECO:0000256" key="2">
    <source>
        <dbReference type="ARBA" id="ARBA00023002"/>
    </source>
</evidence>
<dbReference type="PRINTS" id="PR00081">
    <property type="entry name" value="GDHRDH"/>
</dbReference>
<comment type="similarity">
    <text evidence="1 3">Belongs to the short-chain dehydrogenases/reductases (SDR) family.</text>
</comment>
<evidence type="ECO:0000256" key="4">
    <source>
        <dbReference type="SAM" id="SignalP"/>
    </source>
</evidence>